<dbReference type="EMBL" id="MU003821">
    <property type="protein sequence ID" value="KAF2718696.1"/>
    <property type="molecule type" value="Genomic_DNA"/>
</dbReference>
<keyword evidence="2" id="KW-1185">Reference proteome</keyword>
<accession>A0A9P4UMT2</accession>
<proteinExistence type="predicted"/>
<gene>
    <name evidence="1" type="ORF">K431DRAFT_127058</name>
</gene>
<evidence type="ECO:0000313" key="2">
    <source>
        <dbReference type="Proteomes" id="UP000799441"/>
    </source>
</evidence>
<evidence type="ECO:0000313" key="1">
    <source>
        <dbReference type="EMBL" id="KAF2718696.1"/>
    </source>
</evidence>
<reference evidence="1" key="1">
    <citation type="journal article" date="2020" name="Stud. Mycol.">
        <title>101 Dothideomycetes genomes: a test case for predicting lifestyles and emergence of pathogens.</title>
        <authorList>
            <person name="Haridas S."/>
            <person name="Albert R."/>
            <person name="Binder M."/>
            <person name="Bloem J."/>
            <person name="Labutti K."/>
            <person name="Salamov A."/>
            <person name="Andreopoulos B."/>
            <person name="Baker S."/>
            <person name="Barry K."/>
            <person name="Bills G."/>
            <person name="Bluhm B."/>
            <person name="Cannon C."/>
            <person name="Castanera R."/>
            <person name="Culley D."/>
            <person name="Daum C."/>
            <person name="Ezra D."/>
            <person name="Gonzalez J."/>
            <person name="Henrissat B."/>
            <person name="Kuo A."/>
            <person name="Liang C."/>
            <person name="Lipzen A."/>
            <person name="Lutzoni F."/>
            <person name="Magnuson J."/>
            <person name="Mondo S."/>
            <person name="Nolan M."/>
            <person name="Ohm R."/>
            <person name="Pangilinan J."/>
            <person name="Park H.-J."/>
            <person name="Ramirez L."/>
            <person name="Alfaro M."/>
            <person name="Sun H."/>
            <person name="Tritt A."/>
            <person name="Yoshinaga Y."/>
            <person name="Zwiers L.-H."/>
            <person name="Turgeon B."/>
            <person name="Goodwin S."/>
            <person name="Spatafora J."/>
            <person name="Crous P."/>
            <person name="Grigoriev I."/>
        </authorList>
    </citation>
    <scope>NUCLEOTIDE SEQUENCE</scope>
    <source>
        <strain evidence="1">CBS 116435</strain>
    </source>
</reference>
<dbReference type="Proteomes" id="UP000799441">
    <property type="component" value="Unassembled WGS sequence"/>
</dbReference>
<organism evidence="1 2">
    <name type="scientific">Polychaeton citri CBS 116435</name>
    <dbReference type="NCBI Taxonomy" id="1314669"/>
    <lineage>
        <taxon>Eukaryota</taxon>
        <taxon>Fungi</taxon>
        <taxon>Dikarya</taxon>
        <taxon>Ascomycota</taxon>
        <taxon>Pezizomycotina</taxon>
        <taxon>Dothideomycetes</taxon>
        <taxon>Dothideomycetidae</taxon>
        <taxon>Capnodiales</taxon>
        <taxon>Capnodiaceae</taxon>
        <taxon>Polychaeton</taxon>
    </lineage>
</organism>
<protein>
    <submittedName>
        <fullName evidence="1">Uncharacterized protein</fullName>
    </submittedName>
</protein>
<dbReference type="AlphaFoldDB" id="A0A9P4UMT2"/>
<sequence>MTSSLQCCGIVAVRSSGAFELGVAEAVNDCTEWCVVGFRHTNIVSTGIAAVFKESVMIQARRLTEVLGSCAYEHQPCHCCTRPDDHCCFTSFSQYKLAEAFPSRAGITISQS</sequence>
<comment type="caution">
    <text evidence="1">The sequence shown here is derived from an EMBL/GenBank/DDBJ whole genome shotgun (WGS) entry which is preliminary data.</text>
</comment>
<name>A0A9P4UMT2_9PEZI</name>